<protein>
    <recommendedName>
        <fullName evidence="4">DUF3592 domain-containing protein</fullName>
    </recommendedName>
</protein>
<reference evidence="2 3" key="1">
    <citation type="submission" date="2021-04" db="EMBL/GenBank/DDBJ databases">
        <title>Genome analysis of Polyangium sp.</title>
        <authorList>
            <person name="Li Y."/>
            <person name="Wang J."/>
        </authorList>
    </citation>
    <scope>NUCLEOTIDE SEQUENCE [LARGE SCALE GENOMIC DNA]</scope>
    <source>
        <strain evidence="2 3">SDU14</strain>
    </source>
</reference>
<evidence type="ECO:0000313" key="3">
    <source>
        <dbReference type="Proteomes" id="UP001151081"/>
    </source>
</evidence>
<accession>A0A9X4AZP1</accession>
<keyword evidence="1" id="KW-0472">Membrane</keyword>
<dbReference type="AlphaFoldDB" id="A0A9X4AZP1"/>
<keyword evidence="3" id="KW-1185">Reference proteome</keyword>
<dbReference type="EMBL" id="JAGTJJ010000071">
    <property type="protein sequence ID" value="MDC3988357.1"/>
    <property type="molecule type" value="Genomic_DNA"/>
</dbReference>
<evidence type="ECO:0008006" key="4">
    <source>
        <dbReference type="Google" id="ProtNLM"/>
    </source>
</evidence>
<sequence length="289" mass="31566">MDEEKRRKLITTDARGRIVFATIALVIPLVLGLLFRRQELRLRALADHGRAGTATLTAVTRQGSASVSHYRYEVDGVVYTWNVDRKKLPGEPGETFDITYLPEDPSLSRPGSYSNVELDAELNLPFRRGFPLGIFVLFGSAAALCHRNIRRLQKGAPVSTKPRISPDGAGRIVAALLLACVLAVNLDPKVRAVQIAAFGPAPFGLPAWLVVALVEIALFAPFFWVFPHLMRLVLGRYTQGGSLSKLGIVLAVAQAGPEERRSRLVVVAGLVYFIALVTAWIVFADSRGI</sequence>
<keyword evidence="1" id="KW-0812">Transmembrane</keyword>
<evidence type="ECO:0000313" key="2">
    <source>
        <dbReference type="EMBL" id="MDC3988357.1"/>
    </source>
</evidence>
<gene>
    <name evidence="2" type="ORF">KEG57_48255</name>
</gene>
<organism evidence="2 3">
    <name type="scientific">Polyangium jinanense</name>
    <dbReference type="NCBI Taxonomy" id="2829994"/>
    <lineage>
        <taxon>Bacteria</taxon>
        <taxon>Pseudomonadati</taxon>
        <taxon>Myxococcota</taxon>
        <taxon>Polyangia</taxon>
        <taxon>Polyangiales</taxon>
        <taxon>Polyangiaceae</taxon>
        <taxon>Polyangium</taxon>
    </lineage>
</organism>
<keyword evidence="1" id="KW-1133">Transmembrane helix</keyword>
<comment type="caution">
    <text evidence="2">The sequence shown here is derived from an EMBL/GenBank/DDBJ whole genome shotgun (WGS) entry which is preliminary data.</text>
</comment>
<name>A0A9X4AZP1_9BACT</name>
<dbReference type="Proteomes" id="UP001151081">
    <property type="component" value="Unassembled WGS sequence"/>
</dbReference>
<feature type="transmembrane region" description="Helical" evidence="1">
    <location>
        <begin position="16"/>
        <end position="35"/>
    </location>
</feature>
<proteinExistence type="predicted"/>
<dbReference type="RefSeq" id="WP_272428635.1">
    <property type="nucleotide sequence ID" value="NZ_JAGTJJ010000071.1"/>
</dbReference>
<feature type="transmembrane region" description="Helical" evidence="1">
    <location>
        <begin position="264"/>
        <end position="283"/>
    </location>
</feature>
<evidence type="ECO:0000256" key="1">
    <source>
        <dbReference type="SAM" id="Phobius"/>
    </source>
</evidence>
<feature type="transmembrane region" description="Helical" evidence="1">
    <location>
        <begin position="206"/>
        <end position="226"/>
    </location>
</feature>